<dbReference type="Gene3D" id="3.30.310.70">
    <property type="entry name" value="TT1751-like domain"/>
    <property type="match status" value="1"/>
</dbReference>
<organism evidence="2 3">
    <name type="scientific">Reticulibacter mediterranei</name>
    <dbReference type="NCBI Taxonomy" id="2778369"/>
    <lineage>
        <taxon>Bacteria</taxon>
        <taxon>Bacillati</taxon>
        <taxon>Chloroflexota</taxon>
        <taxon>Ktedonobacteria</taxon>
        <taxon>Ktedonobacterales</taxon>
        <taxon>Reticulibacteraceae</taxon>
        <taxon>Reticulibacter</taxon>
    </lineage>
</organism>
<name>A0A8J3IZ57_9CHLR</name>
<protein>
    <recommendedName>
        <fullName evidence="1">DUF302 domain-containing protein</fullName>
    </recommendedName>
</protein>
<dbReference type="InterPro" id="IPR005180">
    <property type="entry name" value="DUF302"/>
</dbReference>
<dbReference type="PANTHER" id="PTHR38342:SF1">
    <property type="entry name" value="SLR5037 PROTEIN"/>
    <property type="match status" value="1"/>
</dbReference>
<dbReference type="CDD" id="cd14797">
    <property type="entry name" value="DUF302"/>
    <property type="match status" value="1"/>
</dbReference>
<evidence type="ECO:0000313" key="2">
    <source>
        <dbReference type="EMBL" id="GHP01181.1"/>
    </source>
</evidence>
<dbReference type="InterPro" id="IPR016796">
    <property type="entry name" value="UCP021774"/>
</dbReference>
<dbReference type="Proteomes" id="UP000597444">
    <property type="component" value="Unassembled WGS sequence"/>
</dbReference>
<feature type="domain" description="DUF302" evidence="1">
    <location>
        <begin position="40"/>
        <end position="91"/>
    </location>
</feature>
<evidence type="ECO:0000259" key="1">
    <source>
        <dbReference type="Pfam" id="PF03625"/>
    </source>
</evidence>
<keyword evidence="3" id="KW-1185">Reference proteome</keyword>
<dbReference type="SUPFAM" id="SSF103247">
    <property type="entry name" value="TT1751-like"/>
    <property type="match status" value="1"/>
</dbReference>
<dbReference type="InterPro" id="IPR035923">
    <property type="entry name" value="TT1751-like_sf"/>
</dbReference>
<accession>A0A8J3IZ57</accession>
<dbReference type="PANTHER" id="PTHR38342">
    <property type="entry name" value="SLR5037 PROTEIN"/>
    <property type="match status" value="1"/>
</dbReference>
<dbReference type="AlphaFoldDB" id="A0A8J3IZ57"/>
<reference evidence="2" key="1">
    <citation type="submission" date="2020-10" db="EMBL/GenBank/DDBJ databases">
        <title>Taxonomic study of unclassified bacteria belonging to the class Ktedonobacteria.</title>
        <authorList>
            <person name="Yabe S."/>
            <person name="Wang C.M."/>
            <person name="Zheng Y."/>
            <person name="Sakai Y."/>
            <person name="Cavaletti L."/>
            <person name="Monciardini P."/>
            <person name="Donadio S."/>
        </authorList>
    </citation>
    <scope>NUCLEOTIDE SEQUENCE</scope>
    <source>
        <strain evidence="2">ID150040</strain>
    </source>
</reference>
<dbReference type="PIRSF" id="PIRSF021774">
    <property type="entry name" value="UCP021774"/>
    <property type="match status" value="1"/>
</dbReference>
<comment type="caution">
    <text evidence="2">The sequence shown here is derived from an EMBL/GenBank/DDBJ whole genome shotgun (WGS) entry which is preliminary data.</text>
</comment>
<sequence>MTTKTSSYTLGTTIEVPFDEAVRRITEALKHEGFGVLTTIDVKATMKAKLNQDFERYTILGTCNPQLAHQALELDHTVGALLPCNVVVHEAHSPSGLV</sequence>
<evidence type="ECO:0000313" key="3">
    <source>
        <dbReference type="Proteomes" id="UP000597444"/>
    </source>
</evidence>
<dbReference type="RefSeq" id="WP_220211736.1">
    <property type="nucleotide sequence ID" value="NZ_BNJK01000004.1"/>
</dbReference>
<dbReference type="Pfam" id="PF03625">
    <property type="entry name" value="DUF302"/>
    <property type="match status" value="1"/>
</dbReference>
<gene>
    <name evidence="2" type="ORF">KSF_112280</name>
</gene>
<dbReference type="EMBL" id="BNJK01000004">
    <property type="protein sequence ID" value="GHP01181.1"/>
    <property type="molecule type" value="Genomic_DNA"/>
</dbReference>
<proteinExistence type="predicted"/>